<comment type="caution">
    <text evidence="2">The sequence shown here is derived from an EMBL/GenBank/DDBJ whole genome shotgun (WGS) entry which is preliminary data.</text>
</comment>
<evidence type="ECO:0000313" key="2">
    <source>
        <dbReference type="EMBL" id="ROS05724.1"/>
    </source>
</evidence>
<accession>A0A3N2E0W0</accession>
<organism evidence="2 3">
    <name type="scientific">Sinobacterium caligoides</name>
    <dbReference type="NCBI Taxonomy" id="933926"/>
    <lineage>
        <taxon>Bacteria</taxon>
        <taxon>Pseudomonadati</taxon>
        <taxon>Pseudomonadota</taxon>
        <taxon>Gammaproteobacteria</taxon>
        <taxon>Cellvibrionales</taxon>
        <taxon>Spongiibacteraceae</taxon>
        <taxon>Sinobacterium</taxon>
    </lineage>
</organism>
<reference evidence="2 3" key="1">
    <citation type="submission" date="2018-11" db="EMBL/GenBank/DDBJ databases">
        <title>Genomic Encyclopedia of Type Strains, Phase IV (KMG-IV): sequencing the most valuable type-strain genomes for metagenomic binning, comparative biology and taxonomic classification.</title>
        <authorList>
            <person name="Goeker M."/>
        </authorList>
    </citation>
    <scope>NUCLEOTIDE SEQUENCE [LARGE SCALE GENOMIC DNA]</scope>
    <source>
        <strain evidence="2 3">DSM 100316</strain>
    </source>
</reference>
<keyword evidence="1" id="KW-0812">Transmembrane</keyword>
<evidence type="ECO:0000256" key="1">
    <source>
        <dbReference type="SAM" id="Phobius"/>
    </source>
</evidence>
<dbReference type="OrthoDB" id="9793683at2"/>
<protein>
    <submittedName>
        <fullName evidence="2">VRR-NUC domain-containing protein</fullName>
    </submittedName>
</protein>
<gene>
    <name evidence="2" type="ORF">EDC56_1274</name>
</gene>
<keyword evidence="1" id="KW-1133">Transmembrane helix</keyword>
<proteinExistence type="predicted"/>
<dbReference type="EMBL" id="RKHR01000003">
    <property type="protein sequence ID" value="ROS05724.1"/>
    <property type="molecule type" value="Genomic_DNA"/>
</dbReference>
<name>A0A3N2E0W0_9GAMM</name>
<keyword evidence="1" id="KW-0472">Membrane</keyword>
<keyword evidence="3" id="KW-1185">Reference proteome</keyword>
<evidence type="ECO:0000313" key="3">
    <source>
        <dbReference type="Proteomes" id="UP000275394"/>
    </source>
</evidence>
<dbReference type="InterPro" id="IPR011856">
    <property type="entry name" value="tRNA_endonuc-like_dom_sf"/>
</dbReference>
<dbReference type="RefSeq" id="WP_123711619.1">
    <property type="nucleotide sequence ID" value="NZ_RKHR01000003.1"/>
</dbReference>
<dbReference type="GO" id="GO:0003676">
    <property type="term" value="F:nucleic acid binding"/>
    <property type="evidence" value="ECO:0007669"/>
    <property type="project" value="InterPro"/>
</dbReference>
<feature type="transmembrane region" description="Helical" evidence="1">
    <location>
        <begin position="106"/>
        <end position="126"/>
    </location>
</feature>
<sequence length="148" mass="16320">MRMSIEDHHQKHLIDWARVERCVIEGEQDGFIVDHLFAIPNGGGRSKTEGALLKKTGVKAGVSDLFLSIASGGYNGLYVEMKKPKDLKPSTQANQKQFLERRLKRGYAGCIAFGSTSAMELILAYLQGDWGQHLASRDAAVYSDDAYG</sequence>
<dbReference type="Proteomes" id="UP000275394">
    <property type="component" value="Unassembled WGS sequence"/>
</dbReference>
<dbReference type="Gene3D" id="3.40.1350.10">
    <property type="match status" value="1"/>
</dbReference>
<dbReference type="AlphaFoldDB" id="A0A3N2E0W0"/>